<reference evidence="3 4" key="1">
    <citation type="submission" date="2024-06" db="EMBL/GenBank/DDBJ databases">
        <title>Halorubrum miltondacostae sp. nov., a potential PHA producer isolated from an inland solar saltern in Rio Maior, Portugal.</title>
        <authorList>
            <person name="Albuquerque L."/>
            <person name="Viver T."/>
            <person name="Barroso C."/>
            <person name="Claudino R."/>
            <person name="Galvan M."/>
            <person name="Simoes G."/>
            <person name="Lobo Da Cunha A."/>
            <person name="Egas C."/>
        </authorList>
    </citation>
    <scope>NUCLEOTIDE SEQUENCE [LARGE SCALE GENOMIC DNA]</scope>
    <source>
        <strain evidence="3 4">RMP-11</strain>
    </source>
</reference>
<dbReference type="PRINTS" id="PR00081">
    <property type="entry name" value="GDHRDH"/>
</dbReference>
<evidence type="ECO:0000313" key="4">
    <source>
        <dbReference type="Proteomes" id="UP001567572"/>
    </source>
</evidence>
<dbReference type="AlphaFoldDB" id="A0ABD5M3Y0"/>
<sequence>MTNDPEHIASVADVDCRGRQALVTGSTSGIGRAAALALGRLGADVIVHGRDREAGEAVVEALAAVGADGRFVRADFADPDSVRELAATVRRETDGLDLLINNAGGFFRDGRLTDLGVEYTFHVNHLSPYLLTAELLDHLRPGARVVTTASAAHRGSELDLTRVRTVDGYSATWAYGHSKLANVLFAAELADRLDAADRDITSNSVHPGAIPGSGFSRFLPGPVSRVLGALDGLPLVTSVAEGAAELLVPAVSPETATVSGRYFADREPTAPSRAARDETAARRLWTVSADLLGVEPPLAAAPERDAAADGG</sequence>
<dbReference type="Proteomes" id="UP001567572">
    <property type="component" value="Unassembled WGS sequence"/>
</dbReference>
<keyword evidence="2" id="KW-0560">Oxidoreductase</keyword>
<evidence type="ECO:0000313" key="3">
    <source>
        <dbReference type="EMBL" id="MEZ3164275.1"/>
    </source>
</evidence>
<comment type="caution">
    <text evidence="3">The sequence shown here is derived from an EMBL/GenBank/DDBJ whole genome shotgun (WGS) entry which is preliminary data.</text>
</comment>
<organism evidence="3 4">
    <name type="scientific">Halorubrum miltondacostae</name>
    <dbReference type="NCBI Taxonomy" id="3076378"/>
    <lineage>
        <taxon>Archaea</taxon>
        <taxon>Methanobacteriati</taxon>
        <taxon>Methanobacteriota</taxon>
        <taxon>Stenosarchaea group</taxon>
        <taxon>Halobacteria</taxon>
        <taxon>Halobacteriales</taxon>
        <taxon>Haloferacaceae</taxon>
        <taxon>Halorubrum</taxon>
    </lineage>
</organism>
<dbReference type="Pfam" id="PF00106">
    <property type="entry name" value="adh_short"/>
    <property type="match status" value="1"/>
</dbReference>
<dbReference type="InterPro" id="IPR036291">
    <property type="entry name" value="NAD(P)-bd_dom_sf"/>
</dbReference>
<keyword evidence="4" id="KW-1185">Reference proteome</keyword>
<dbReference type="PANTHER" id="PTHR24320:SF148">
    <property type="entry name" value="NAD(P)-BINDING ROSSMANN-FOLD SUPERFAMILY PROTEIN"/>
    <property type="match status" value="1"/>
</dbReference>
<accession>A0ABD5M3Y0</accession>
<proteinExistence type="inferred from homology"/>
<dbReference type="GO" id="GO:0016491">
    <property type="term" value="F:oxidoreductase activity"/>
    <property type="evidence" value="ECO:0007669"/>
    <property type="project" value="UniProtKB-KW"/>
</dbReference>
<dbReference type="EMBL" id="JBEDNY010000003">
    <property type="protein sequence ID" value="MEZ3164275.1"/>
    <property type="molecule type" value="Genomic_DNA"/>
</dbReference>
<gene>
    <name evidence="3" type="ORF">ABNG04_10400</name>
</gene>
<protein>
    <submittedName>
        <fullName evidence="3">SDR family NAD(P)-dependent oxidoreductase</fullName>
    </submittedName>
</protein>
<evidence type="ECO:0000256" key="2">
    <source>
        <dbReference type="ARBA" id="ARBA00023002"/>
    </source>
</evidence>
<dbReference type="PANTHER" id="PTHR24320">
    <property type="entry name" value="RETINOL DEHYDROGENASE"/>
    <property type="match status" value="1"/>
</dbReference>
<dbReference type="SUPFAM" id="SSF51735">
    <property type="entry name" value="NAD(P)-binding Rossmann-fold domains"/>
    <property type="match status" value="1"/>
</dbReference>
<comment type="similarity">
    <text evidence="1">Belongs to the short-chain dehydrogenases/reductases (SDR) family.</text>
</comment>
<dbReference type="Gene3D" id="3.40.50.720">
    <property type="entry name" value="NAD(P)-binding Rossmann-like Domain"/>
    <property type="match status" value="1"/>
</dbReference>
<dbReference type="InterPro" id="IPR002347">
    <property type="entry name" value="SDR_fam"/>
</dbReference>
<name>A0ABD5M3Y0_9EURY</name>
<dbReference type="RefSeq" id="WP_371162354.1">
    <property type="nucleotide sequence ID" value="NZ_JBEDNX010000005.1"/>
</dbReference>
<evidence type="ECO:0000256" key="1">
    <source>
        <dbReference type="ARBA" id="ARBA00006484"/>
    </source>
</evidence>